<reference evidence="2" key="1">
    <citation type="submission" date="2017-09" db="EMBL/GenBank/DDBJ databases">
        <authorList>
            <person name="Regsiter A."/>
            <person name="William W."/>
        </authorList>
    </citation>
    <scope>NUCLEOTIDE SEQUENCE [LARGE SCALE GENOMIC DNA]</scope>
    <source>
        <strain evidence="2">500-1</strain>
        <plasmid evidence="2">pbdpro</plasmid>
    </source>
</reference>
<geneLocation type="plasmid" evidence="2">
    <name>pbdpro</name>
</geneLocation>
<proteinExistence type="predicted"/>
<organism evidence="1 2">
    <name type="scientific">Pseudodesulfovibrio profundus</name>
    <dbReference type="NCBI Taxonomy" id="57320"/>
    <lineage>
        <taxon>Bacteria</taxon>
        <taxon>Pseudomonadati</taxon>
        <taxon>Thermodesulfobacteriota</taxon>
        <taxon>Desulfovibrionia</taxon>
        <taxon>Desulfovibrionales</taxon>
        <taxon>Desulfovibrionaceae</taxon>
    </lineage>
</organism>
<dbReference type="KEGG" id="pprf:DPRO_PB0001"/>
<evidence type="ECO:0000313" key="2">
    <source>
        <dbReference type="Proteomes" id="UP000219215"/>
    </source>
</evidence>
<dbReference type="Proteomes" id="UP000219215">
    <property type="component" value="Plasmid pbDPRO"/>
</dbReference>
<accession>A0A2C8FGR5</accession>
<sequence length="38" mass="4443">MVSELLAQGVTAYYEDKQGRWVKHHPDGTIEVIEEREQ</sequence>
<gene>
    <name evidence="1" type="ORF">DPRO_PB0001</name>
</gene>
<keyword evidence="1" id="KW-0614">Plasmid</keyword>
<dbReference type="EMBL" id="LT907977">
    <property type="protein sequence ID" value="SOB62168.1"/>
    <property type="molecule type" value="Genomic_DNA"/>
</dbReference>
<name>A0A2C8FGR5_9BACT</name>
<dbReference type="AlphaFoldDB" id="A0A2C8FGR5"/>
<protein>
    <submittedName>
        <fullName evidence="1">Uncharacterized protein</fullName>
    </submittedName>
</protein>
<keyword evidence="2" id="KW-1185">Reference proteome</keyword>
<evidence type="ECO:0000313" key="1">
    <source>
        <dbReference type="EMBL" id="SOB62168.1"/>
    </source>
</evidence>